<dbReference type="Pfam" id="PF00787">
    <property type="entry name" value="PX"/>
    <property type="match status" value="1"/>
</dbReference>
<dbReference type="OrthoDB" id="10499265at2759"/>
<feature type="compositionally biased region" description="Polar residues" evidence="1">
    <location>
        <begin position="136"/>
        <end position="149"/>
    </location>
</feature>
<dbReference type="Proteomes" id="UP001165085">
    <property type="component" value="Unassembled WGS sequence"/>
</dbReference>
<name>A0A9W7DUA5_9STRA</name>
<feature type="region of interest" description="Disordered" evidence="1">
    <location>
        <begin position="136"/>
        <end position="183"/>
    </location>
</feature>
<proteinExistence type="predicted"/>
<dbReference type="PROSITE" id="PS50195">
    <property type="entry name" value="PX"/>
    <property type="match status" value="1"/>
</dbReference>
<sequence>MTTPLSITIPSFVDRSTHLQSTPTSPSHSHHLVTFYSVKVETEGGRRFVVDKRYSDFLKLFQETEKAGAFNNKRGADFHFPKKTFFVSNKPGQSELKNERRTAFEHMLDILNCEKESSTQSLLQAFLETSLHLTTVSSPPSRIKTSSPWTPAGPFVPYTTRGSSPPSSPPLLPPPRPRKKSSPPLSLITTRLLTLTLLTFLLTLAPILYYFPSILPPIPVTFSYITWEDVEEIIVKSTEKATELYGAMIMGLAGVRREEVGGEVGGYYEWFIEKVWW</sequence>
<organism evidence="3 4">
    <name type="scientific">Triparma strigata</name>
    <dbReference type="NCBI Taxonomy" id="1606541"/>
    <lineage>
        <taxon>Eukaryota</taxon>
        <taxon>Sar</taxon>
        <taxon>Stramenopiles</taxon>
        <taxon>Ochrophyta</taxon>
        <taxon>Bolidophyceae</taxon>
        <taxon>Parmales</taxon>
        <taxon>Triparmaceae</taxon>
        <taxon>Triparma</taxon>
    </lineage>
</organism>
<protein>
    <recommendedName>
        <fullName evidence="2">PX domain-containing protein</fullName>
    </recommendedName>
</protein>
<evidence type="ECO:0000259" key="2">
    <source>
        <dbReference type="PROSITE" id="PS50195"/>
    </source>
</evidence>
<dbReference type="CDD" id="cd06093">
    <property type="entry name" value="PX_domain"/>
    <property type="match status" value="1"/>
</dbReference>
<feature type="compositionally biased region" description="Pro residues" evidence="1">
    <location>
        <begin position="166"/>
        <end position="175"/>
    </location>
</feature>
<evidence type="ECO:0000313" key="4">
    <source>
        <dbReference type="Proteomes" id="UP001165085"/>
    </source>
</evidence>
<dbReference type="InterPro" id="IPR001683">
    <property type="entry name" value="PX_dom"/>
</dbReference>
<dbReference type="InterPro" id="IPR036871">
    <property type="entry name" value="PX_dom_sf"/>
</dbReference>
<dbReference type="Gene3D" id="3.30.1520.10">
    <property type="entry name" value="Phox-like domain"/>
    <property type="match status" value="1"/>
</dbReference>
<gene>
    <name evidence="3" type="ORF">TrST_g2865</name>
</gene>
<dbReference type="GO" id="GO:0035091">
    <property type="term" value="F:phosphatidylinositol binding"/>
    <property type="evidence" value="ECO:0007669"/>
    <property type="project" value="InterPro"/>
</dbReference>
<keyword evidence="4" id="KW-1185">Reference proteome</keyword>
<dbReference type="SUPFAM" id="SSF64268">
    <property type="entry name" value="PX domain"/>
    <property type="match status" value="1"/>
</dbReference>
<evidence type="ECO:0000256" key="1">
    <source>
        <dbReference type="SAM" id="MobiDB-lite"/>
    </source>
</evidence>
<accession>A0A9W7DUA5</accession>
<reference evidence="4" key="1">
    <citation type="journal article" date="2023" name="Commun. Biol.">
        <title>Genome analysis of Parmales, the sister group of diatoms, reveals the evolutionary specialization of diatoms from phago-mixotrophs to photoautotrophs.</title>
        <authorList>
            <person name="Ban H."/>
            <person name="Sato S."/>
            <person name="Yoshikawa S."/>
            <person name="Yamada K."/>
            <person name="Nakamura Y."/>
            <person name="Ichinomiya M."/>
            <person name="Sato N."/>
            <person name="Blanc-Mathieu R."/>
            <person name="Endo H."/>
            <person name="Kuwata A."/>
            <person name="Ogata H."/>
        </authorList>
    </citation>
    <scope>NUCLEOTIDE SEQUENCE [LARGE SCALE GENOMIC DNA]</scope>
    <source>
        <strain evidence="4">NIES 3701</strain>
    </source>
</reference>
<dbReference type="AlphaFoldDB" id="A0A9W7DUA5"/>
<dbReference type="EMBL" id="BRXY01000032">
    <property type="protein sequence ID" value="GMH55172.1"/>
    <property type="molecule type" value="Genomic_DNA"/>
</dbReference>
<comment type="caution">
    <text evidence="3">The sequence shown here is derived from an EMBL/GenBank/DDBJ whole genome shotgun (WGS) entry which is preliminary data.</text>
</comment>
<feature type="domain" description="PX" evidence="2">
    <location>
        <begin position="14"/>
        <end position="133"/>
    </location>
</feature>
<evidence type="ECO:0000313" key="3">
    <source>
        <dbReference type="EMBL" id="GMH55172.1"/>
    </source>
</evidence>